<evidence type="ECO:0000256" key="2">
    <source>
        <dbReference type="ARBA" id="ARBA00022448"/>
    </source>
</evidence>
<evidence type="ECO:0000256" key="7">
    <source>
        <dbReference type="ARBA" id="ARBA00022737"/>
    </source>
</evidence>
<dbReference type="Pfam" id="PF00520">
    <property type="entry name" value="Ion_trans"/>
    <property type="match status" value="1"/>
</dbReference>
<feature type="transmembrane region" description="Helical" evidence="15">
    <location>
        <begin position="488"/>
        <end position="508"/>
    </location>
</feature>
<dbReference type="AlphaFoldDB" id="A0A2T7NVZ7"/>
<evidence type="ECO:0000256" key="5">
    <source>
        <dbReference type="ARBA" id="ARBA00022673"/>
    </source>
</evidence>
<evidence type="ECO:0000256" key="12">
    <source>
        <dbReference type="ARBA" id="ARBA00023303"/>
    </source>
</evidence>
<reference evidence="17 18" key="1">
    <citation type="submission" date="2018-04" db="EMBL/GenBank/DDBJ databases">
        <title>The genome of golden apple snail Pomacea canaliculata provides insight into stress tolerance and invasive adaptation.</title>
        <authorList>
            <person name="Liu C."/>
            <person name="Liu B."/>
            <person name="Ren Y."/>
            <person name="Zhang Y."/>
            <person name="Wang H."/>
            <person name="Li S."/>
            <person name="Jiang F."/>
            <person name="Yin L."/>
            <person name="Zhang G."/>
            <person name="Qian W."/>
            <person name="Fan W."/>
        </authorList>
    </citation>
    <scope>NUCLEOTIDE SEQUENCE [LARGE SCALE GENOMIC DNA]</scope>
    <source>
        <strain evidence="17">SZHN2017</strain>
        <tissue evidence="17">Muscle</tissue>
    </source>
</reference>
<keyword evidence="12" id="KW-0407">Ion channel</keyword>
<feature type="compositionally biased region" description="Low complexity" evidence="14">
    <location>
        <begin position="775"/>
        <end position="791"/>
    </location>
</feature>
<dbReference type="Gene3D" id="1.25.40.20">
    <property type="entry name" value="Ankyrin repeat-containing domain"/>
    <property type="match status" value="1"/>
</dbReference>
<keyword evidence="10" id="KW-0406">Ion transport</keyword>
<feature type="domain" description="Ion transport" evidence="16">
    <location>
        <begin position="437"/>
        <end position="653"/>
    </location>
</feature>
<dbReference type="InterPro" id="IPR002110">
    <property type="entry name" value="Ankyrin_rpt"/>
</dbReference>
<dbReference type="Pfam" id="PF12796">
    <property type="entry name" value="Ank_2"/>
    <property type="match status" value="1"/>
</dbReference>
<keyword evidence="5" id="KW-0107">Calcium channel</keyword>
<evidence type="ECO:0000256" key="15">
    <source>
        <dbReference type="SAM" id="Phobius"/>
    </source>
</evidence>
<keyword evidence="13" id="KW-0040">ANK repeat</keyword>
<comment type="caution">
    <text evidence="17">The sequence shown here is derived from an EMBL/GenBank/DDBJ whole genome shotgun (WGS) entry which is preliminary data.</text>
</comment>
<dbReference type="SUPFAM" id="SSF48403">
    <property type="entry name" value="Ankyrin repeat"/>
    <property type="match status" value="1"/>
</dbReference>
<name>A0A2T7NVZ7_POMCA</name>
<evidence type="ECO:0000256" key="10">
    <source>
        <dbReference type="ARBA" id="ARBA00023065"/>
    </source>
</evidence>
<proteinExistence type="predicted"/>
<keyword evidence="9 15" id="KW-1133">Transmembrane helix</keyword>
<feature type="transmembrane region" description="Helical" evidence="15">
    <location>
        <begin position="514"/>
        <end position="531"/>
    </location>
</feature>
<dbReference type="Proteomes" id="UP000245119">
    <property type="component" value="Linkage Group LG9"/>
</dbReference>
<protein>
    <recommendedName>
        <fullName evidence="16">Ion transport domain-containing protein</fullName>
    </recommendedName>
</protein>
<dbReference type="PANTHER" id="PTHR10582">
    <property type="entry name" value="TRANSIENT RECEPTOR POTENTIAL ION CHANNEL PROTEIN"/>
    <property type="match status" value="1"/>
</dbReference>
<dbReference type="PANTHER" id="PTHR10582:SF2">
    <property type="entry name" value="INACTIVE"/>
    <property type="match status" value="1"/>
</dbReference>
<feature type="region of interest" description="Disordered" evidence="14">
    <location>
        <begin position="766"/>
        <end position="823"/>
    </location>
</feature>
<keyword evidence="3" id="KW-1003">Cell membrane</keyword>
<evidence type="ECO:0000259" key="16">
    <source>
        <dbReference type="Pfam" id="PF00520"/>
    </source>
</evidence>
<keyword evidence="6 15" id="KW-0812">Transmembrane</keyword>
<dbReference type="InterPro" id="IPR024862">
    <property type="entry name" value="TRPV"/>
</dbReference>
<sequence length="890" mass="101020">MSHESLALGKEACEFLRPVATKVVRHCREAEEMYPLLSDQGPDRVKEIAKTKMMTYLYNCGKGAVIEKSEYIKWCNNRKAKFKAFQEESELPGKSEKSEWELKHKLESKPEEKTEEELLREFQEDPINKFEPHEACWDLNKRGGVGETPFHLCYLMDSPVHFEVGKALLEVFPKLACDVYEGEEYFGESALHIAVMLDDLDIVQLLVQNGANVNQRATGRFFLPEDLKKNPDPTAATNYDGYAYYGEYPLAFAACRGNQDIYDYLIDHGANPNFQDSFGNTVLHMVVIHCQPGMFRYAVQHNIAPAQTDILNKQNLTPLTLASKLGRSDIFRDMLDLGSVEFWRFSHVTCSAYPLAAIDSIGPNGEHNWHSALMIIVDGESDEHLEMLEGGVVWQLLKEKWKTFAKRRFLERLAIACVHLVLFSVAIYIRPSGPSLLDYTGAVDAVRYFCEVIVCLSCTATIAMEIIEISSRGFWSFLKNCSHAPAHTVNLVSCLLILACIPFRFLQLYEVEDILLIIAAPCSWFFLLFFARGVQLTGPFVTMIYKMLRGDLIRFGIIYLIFLIGFTQGFYFLFRDVTDDDDKGAKKFETFPETILTLFQMTLGEFKYDAFGLSRHVLLTKLVFVIFMILMPILLLNMLIAMMGNTYTQVISKSEKQWRKQWAKIVVVLERGFSKKQLLQFQKDYSVNARETTQKLGKEVIRQLRTHKRDKNDTFQLHKRFGTAVSDDAGIPNLSSTVDQLAWEQDIDLSKGQTFVADADQLGSISPRYAKRQDPSQTSTSVSSKVFSVPSHITGSGERHNQRHSQQAASSAASPPPGSVHRLRFPYNRVAPLSHLPPVENTFLTLNVDNLDSSQEDNKSTKSMFISLEPLTNHDTYSMGKSVGEDEKSE</sequence>
<feature type="transmembrane region" description="Helical" evidence="15">
    <location>
        <begin position="445"/>
        <end position="467"/>
    </location>
</feature>
<feature type="region of interest" description="Disordered" evidence="14">
    <location>
        <begin position="96"/>
        <end position="117"/>
    </location>
</feature>
<dbReference type="Pfam" id="PF00023">
    <property type="entry name" value="Ank"/>
    <property type="match status" value="1"/>
</dbReference>
<evidence type="ECO:0000313" key="17">
    <source>
        <dbReference type="EMBL" id="PVD25324.1"/>
    </source>
</evidence>
<dbReference type="PROSITE" id="PS50088">
    <property type="entry name" value="ANK_REPEAT"/>
    <property type="match status" value="2"/>
</dbReference>
<comment type="subcellular location">
    <subcellularLocation>
        <location evidence="1">Cell membrane</location>
        <topology evidence="1">Multi-pass membrane protein</topology>
    </subcellularLocation>
</comment>
<feature type="transmembrane region" description="Helical" evidence="15">
    <location>
        <begin position="622"/>
        <end position="643"/>
    </location>
</feature>
<dbReference type="GO" id="GO:0005262">
    <property type="term" value="F:calcium channel activity"/>
    <property type="evidence" value="ECO:0007669"/>
    <property type="project" value="UniProtKB-KW"/>
</dbReference>
<evidence type="ECO:0000256" key="4">
    <source>
        <dbReference type="ARBA" id="ARBA00022568"/>
    </source>
</evidence>
<dbReference type="PROSITE" id="PS50297">
    <property type="entry name" value="ANK_REP_REGION"/>
    <property type="match status" value="2"/>
</dbReference>
<dbReference type="GO" id="GO:0005886">
    <property type="term" value="C:plasma membrane"/>
    <property type="evidence" value="ECO:0007669"/>
    <property type="project" value="UniProtKB-SubCell"/>
</dbReference>
<keyword evidence="8" id="KW-0106">Calcium</keyword>
<dbReference type="InterPro" id="IPR036770">
    <property type="entry name" value="Ankyrin_rpt-contain_sf"/>
</dbReference>
<dbReference type="SMART" id="SM00248">
    <property type="entry name" value="ANK"/>
    <property type="match status" value="5"/>
</dbReference>
<gene>
    <name evidence="17" type="ORF">C0Q70_15824</name>
</gene>
<keyword evidence="7" id="KW-0677">Repeat</keyword>
<dbReference type="InterPro" id="IPR005821">
    <property type="entry name" value="Ion_trans_dom"/>
</dbReference>
<dbReference type="EMBL" id="PZQS01000009">
    <property type="protein sequence ID" value="PVD25324.1"/>
    <property type="molecule type" value="Genomic_DNA"/>
</dbReference>
<evidence type="ECO:0000256" key="6">
    <source>
        <dbReference type="ARBA" id="ARBA00022692"/>
    </source>
</evidence>
<dbReference type="STRING" id="400727.A0A2T7NVZ7"/>
<accession>A0A2T7NVZ7</accession>
<keyword evidence="18" id="KW-1185">Reference proteome</keyword>
<feature type="repeat" description="ANK" evidence="13">
    <location>
        <begin position="245"/>
        <end position="277"/>
    </location>
</feature>
<organism evidence="17 18">
    <name type="scientific">Pomacea canaliculata</name>
    <name type="common">Golden apple snail</name>
    <dbReference type="NCBI Taxonomy" id="400727"/>
    <lineage>
        <taxon>Eukaryota</taxon>
        <taxon>Metazoa</taxon>
        <taxon>Spiralia</taxon>
        <taxon>Lophotrochozoa</taxon>
        <taxon>Mollusca</taxon>
        <taxon>Gastropoda</taxon>
        <taxon>Caenogastropoda</taxon>
        <taxon>Architaenioglossa</taxon>
        <taxon>Ampullarioidea</taxon>
        <taxon>Ampullariidae</taxon>
        <taxon>Pomacea</taxon>
    </lineage>
</organism>
<evidence type="ECO:0000256" key="11">
    <source>
        <dbReference type="ARBA" id="ARBA00023136"/>
    </source>
</evidence>
<evidence type="ECO:0000256" key="8">
    <source>
        <dbReference type="ARBA" id="ARBA00022837"/>
    </source>
</evidence>
<evidence type="ECO:0000256" key="9">
    <source>
        <dbReference type="ARBA" id="ARBA00022989"/>
    </source>
</evidence>
<keyword evidence="4" id="KW-0109">Calcium transport</keyword>
<feature type="repeat" description="ANK" evidence="13">
    <location>
        <begin position="186"/>
        <end position="218"/>
    </location>
</feature>
<dbReference type="GO" id="GO:0098703">
    <property type="term" value="P:calcium ion import across plasma membrane"/>
    <property type="evidence" value="ECO:0007669"/>
    <property type="project" value="TreeGrafter"/>
</dbReference>
<keyword evidence="2" id="KW-0813">Transport</keyword>
<dbReference type="OrthoDB" id="533508at2759"/>
<evidence type="ECO:0000313" key="18">
    <source>
        <dbReference type="Proteomes" id="UP000245119"/>
    </source>
</evidence>
<evidence type="ECO:0000256" key="1">
    <source>
        <dbReference type="ARBA" id="ARBA00004651"/>
    </source>
</evidence>
<evidence type="ECO:0000256" key="14">
    <source>
        <dbReference type="SAM" id="MobiDB-lite"/>
    </source>
</evidence>
<evidence type="ECO:0000256" key="13">
    <source>
        <dbReference type="PROSITE-ProRule" id="PRU00023"/>
    </source>
</evidence>
<feature type="transmembrane region" description="Helical" evidence="15">
    <location>
        <begin position="409"/>
        <end position="429"/>
    </location>
</feature>
<keyword evidence="11 15" id="KW-0472">Membrane</keyword>
<evidence type="ECO:0000256" key="3">
    <source>
        <dbReference type="ARBA" id="ARBA00022475"/>
    </source>
</evidence>
<dbReference type="Gene3D" id="1.10.287.70">
    <property type="match status" value="1"/>
</dbReference>
<feature type="transmembrane region" description="Helical" evidence="15">
    <location>
        <begin position="552"/>
        <end position="574"/>
    </location>
</feature>